<evidence type="ECO:0000259" key="1">
    <source>
        <dbReference type="Pfam" id="PF18593"/>
    </source>
</evidence>
<dbReference type="RefSeq" id="WP_332082463.1">
    <property type="nucleotide sequence ID" value="NZ_JAZHYN010000041.1"/>
</dbReference>
<sequence length="101" mass="12044">MKLPDVFQQLTIFFHQDLDPEYDTPEELVHNALYSYSPAERQALKDYMKELTDGRYDETQLREIWLKSKAEVLPFWGDEGSCVEFLKYLRKLVEQDVPPEK</sequence>
<protein>
    <submittedName>
        <fullName evidence="2">Contact-dependent growth inhibition system immunity protein</fullName>
    </submittedName>
</protein>
<evidence type="ECO:0000313" key="2">
    <source>
        <dbReference type="EMBL" id="MEF3367416.1"/>
    </source>
</evidence>
<feature type="domain" description="CdiI immunity protein" evidence="1">
    <location>
        <begin position="8"/>
        <end position="91"/>
    </location>
</feature>
<comment type="caution">
    <text evidence="2">The sequence shown here is derived from an EMBL/GenBank/DDBJ whole genome shotgun (WGS) entry which is preliminary data.</text>
</comment>
<evidence type="ECO:0000313" key="3">
    <source>
        <dbReference type="Proteomes" id="UP001350748"/>
    </source>
</evidence>
<dbReference type="EMBL" id="JAZHYN010000041">
    <property type="protein sequence ID" value="MEF3367416.1"/>
    <property type="molecule type" value="Genomic_DNA"/>
</dbReference>
<proteinExistence type="predicted"/>
<organism evidence="2 3">
    <name type="scientific">Methylocystis borbori</name>
    <dbReference type="NCBI Taxonomy" id="3118750"/>
    <lineage>
        <taxon>Bacteria</taxon>
        <taxon>Pseudomonadati</taxon>
        <taxon>Pseudomonadota</taxon>
        <taxon>Alphaproteobacteria</taxon>
        <taxon>Hyphomicrobiales</taxon>
        <taxon>Methylocystaceae</taxon>
        <taxon>Methylocystis</taxon>
    </lineage>
</organism>
<keyword evidence="3" id="KW-1185">Reference proteome</keyword>
<accession>A0ABU7XJ63</accession>
<dbReference type="Pfam" id="PF18593">
    <property type="entry name" value="CdiI_2"/>
    <property type="match status" value="1"/>
</dbReference>
<gene>
    <name evidence="2" type="ORF">V3H18_12810</name>
</gene>
<name>A0ABU7XJ63_9HYPH</name>
<reference evidence="2 3" key="1">
    <citation type="submission" date="2024-02" db="EMBL/GenBank/DDBJ databases">
        <authorList>
            <person name="Grouzdev D."/>
        </authorList>
    </citation>
    <scope>NUCLEOTIDE SEQUENCE [LARGE SCALE GENOMIC DNA]</scope>
    <source>
        <strain evidence="2 3">9N</strain>
    </source>
</reference>
<dbReference type="Proteomes" id="UP001350748">
    <property type="component" value="Unassembled WGS sequence"/>
</dbReference>
<dbReference type="InterPro" id="IPR041129">
    <property type="entry name" value="CdiI_2"/>
</dbReference>